<keyword evidence="1" id="KW-0812">Transmembrane</keyword>
<feature type="domain" description="DUF1254" evidence="2">
    <location>
        <begin position="47"/>
        <end position="175"/>
    </location>
</feature>
<sequence length="177" mass="19631">MKPVQIVIILAVFLTALVATHLYTVRAFPRTEMDKVIERVGRDGERVNTLVHAQPITNASRNVVRPSPDLIYSICVYDLSDGPVYLEMTLNEYYSSLSIFDNDTNNFFVVNDREIENGPGRVFLVEDGDDVSDLDPAAIKATSPTRKGVALIRRLAGSPEMLKAAQAARQHDVCRPA</sequence>
<evidence type="ECO:0000313" key="3">
    <source>
        <dbReference type="EMBL" id="PQA86386.1"/>
    </source>
</evidence>
<dbReference type="RefSeq" id="WP_104831598.1">
    <property type="nucleotide sequence ID" value="NZ_PJCH01000015.1"/>
</dbReference>
<evidence type="ECO:0000259" key="2">
    <source>
        <dbReference type="Pfam" id="PF06863"/>
    </source>
</evidence>
<proteinExistence type="predicted"/>
<dbReference type="InterPro" id="IPR010679">
    <property type="entry name" value="DUF1254"/>
</dbReference>
<dbReference type="PANTHER" id="PTHR36509:SF2">
    <property type="entry name" value="BLL3101 PROTEIN"/>
    <property type="match status" value="1"/>
</dbReference>
<dbReference type="PANTHER" id="PTHR36509">
    <property type="entry name" value="BLL3101 PROTEIN"/>
    <property type="match status" value="1"/>
</dbReference>
<protein>
    <recommendedName>
        <fullName evidence="2">DUF1254 domain-containing protein</fullName>
    </recommendedName>
</protein>
<dbReference type="Pfam" id="PF06863">
    <property type="entry name" value="DUF1254"/>
    <property type="match status" value="1"/>
</dbReference>
<accession>A0A2S7K1L4</accession>
<feature type="transmembrane region" description="Helical" evidence="1">
    <location>
        <begin position="6"/>
        <end position="25"/>
    </location>
</feature>
<evidence type="ECO:0000313" key="4">
    <source>
        <dbReference type="Proteomes" id="UP000239504"/>
    </source>
</evidence>
<evidence type="ECO:0000256" key="1">
    <source>
        <dbReference type="SAM" id="Phobius"/>
    </source>
</evidence>
<dbReference type="Proteomes" id="UP000239504">
    <property type="component" value="Unassembled WGS sequence"/>
</dbReference>
<name>A0A2S7K1L4_9PROT</name>
<dbReference type="EMBL" id="PJCH01000015">
    <property type="protein sequence ID" value="PQA86386.1"/>
    <property type="molecule type" value="Genomic_DNA"/>
</dbReference>
<dbReference type="InterPro" id="IPR037050">
    <property type="entry name" value="DUF1254_sf"/>
</dbReference>
<keyword evidence="4" id="KW-1185">Reference proteome</keyword>
<dbReference type="SUPFAM" id="SSF160935">
    <property type="entry name" value="VPA0735-like"/>
    <property type="match status" value="1"/>
</dbReference>
<dbReference type="OrthoDB" id="1346484at2"/>
<comment type="caution">
    <text evidence="3">The sequence shown here is derived from an EMBL/GenBank/DDBJ whole genome shotgun (WGS) entry which is preliminary data.</text>
</comment>
<dbReference type="Gene3D" id="2.60.40.1610">
    <property type="entry name" value="Domain of unknown function DUF1254"/>
    <property type="match status" value="1"/>
</dbReference>
<keyword evidence="1" id="KW-1133">Transmembrane helix</keyword>
<keyword evidence="1" id="KW-0472">Membrane</keyword>
<gene>
    <name evidence="3" type="ORF">CW354_18825</name>
</gene>
<organism evidence="3 4">
    <name type="scientific">Hyphococcus luteus</name>
    <dbReference type="NCBI Taxonomy" id="2058213"/>
    <lineage>
        <taxon>Bacteria</taxon>
        <taxon>Pseudomonadati</taxon>
        <taxon>Pseudomonadota</taxon>
        <taxon>Alphaproteobacteria</taxon>
        <taxon>Parvularculales</taxon>
        <taxon>Parvularculaceae</taxon>
        <taxon>Hyphococcus</taxon>
    </lineage>
</organism>
<dbReference type="AlphaFoldDB" id="A0A2S7K1L4"/>
<reference evidence="3 4" key="1">
    <citation type="submission" date="2017-12" db="EMBL/GenBank/DDBJ databases">
        <authorList>
            <person name="Hurst M.R.H."/>
        </authorList>
    </citation>
    <scope>NUCLEOTIDE SEQUENCE [LARGE SCALE GENOMIC DNA]</scope>
    <source>
        <strain evidence="3 4">SY-3-19</strain>
    </source>
</reference>